<dbReference type="EMBL" id="GBRH01274667">
    <property type="protein sequence ID" value="JAD23228.1"/>
    <property type="molecule type" value="Transcribed_RNA"/>
</dbReference>
<sequence length="24" mass="2577">MPVSATGIPFLPSIATCTRNHLHL</sequence>
<protein>
    <submittedName>
        <fullName evidence="1">Uncharacterized protein</fullName>
    </submittedName>
</protein>
<accession>A0A0A8YCM0</accession>
<proteinExistence type="predicted"/>
<evidence type="ECO:0000313" key="1">
    <source>
        <dbReference type="EMBL" id="JAD23228.1"/>
    </source>
</evidence>
<name>A0A0A8YCM0_ARUDO</name>
<organism evidence="1">
    <name type="scientific">Arundo donax</name>
    <name type="common">Giant reed</name>
    <name type="synonym">Donax arundinaceus</name>
    <dbReference type="NCBI Taxonomy" id="35708"/>
    <lineage>
        <taxon>Eukaryota</taxon>
        <taxon>Viridiplantae</taxon>
        <taxon>Streptophyta</taxon>
        <taxon>Embryophyta</taxon>
        <taxon>Tracheophyta</taxon>
        <taxon>Spermatophyta</taxon>
        <taxon>Magnoliopsida</taxon>
        <taxon>Liliopsida</taxon>
        <taxon>Poales</taxon>
        <taxon>Poaceae</taxon>
        <taxon>PACMAD clade</taxon>
        <taxon>Arundinoideae</taxon>
        <taxon>Arundineae</taxon>
        <taxon>Arundo</taxon>
    </lineage>
</organism>
<dbReference type="AlphaFoldDB" id="A0A0A8YCM0"/>
<reference evidence="1" key="2">
    <citation type="journal article" date="2015" name="Data Brief">
        <title>Shoot transcriptome of the giant reed, Arundo donax.</title>
        <authorList>
            <person name="Barrero R.A."/>
            <person name="Guerrero F.D."/>
            <person name="Moolhuijzen P."/>
            <person name="Goolsby J.A."/>
            <person name="Tidwell J."/>
            <person name="Bellgard S.E."/>
            <person name="Bellgard M.I."/>
        </authorList>
    </citation>
    <scope>NUCLEOTIDE SEQUENCE</scope>
    <source>
        <tissue evidence="1">Shoot tissue taken approximately 20 cm above the soil surface</tissue>
    </source>
</reference>
<reference evidence="1" key="1">
    <citation type="submission" date="2014-09" db="EMBL/GenBank/DDBJ databases">
        <authorList>
            <person name="Magalhaes I.L.F."/>
            <person name="Oliveira U."/>
            <person name="Santos F.R."/>
            <person name="Vidigal T.H.D.A."/>
            <person name="Brescovit A.D."/>
            <person name="Santos A.J."/>
        </authorList>
    </citation>
    <scope>NUCLEOTIDE SEQUENCE</scope>
    <source>
        <tissue evidence="1">Shoot tissue taken approximately 20 cm above the soil surface</tissue>
    </source>
</reference>